<sequence precursor="true">MSMRFSRAAIAALMVAALSAAGCGRSGESETTAGEAGSPGITDTEIKLGGTFPYSGPASAYATLAKSMRAHFAMVNEAGGVDGRRITFETLDDGYDPTRGLQATRRLVERDGVFAIFGTGGTPVSVATMDYLNDRDVPQAFVTSGVSLFGADPERFPWSIGFAPDYVTEGRIYAAWLKREHPDAKVGILYQNDALGKDYLAGFEPALEGSGVKVVDKQSYEVTDPSVASQVSRLKSAGADTLVLFTTPKFAAQAIAEKHDLGWDPTVVLDSISSSPGQTLEPAGLDAARGLVTAAYYKDPNNPRFSGDADVKAYLEAMRRWAPDVAVDDPFALIAWAETATLIETLKQMEEPTRESFMAAARDLDVASSMLLPGIRATTGPDDGYPLQAMQIARFDGRTYDLEGEIIEGTAR</sequence>
<keyword evidence="6" id="KW-1185">Reference proteome</keyword>
<dbReference type="SUPFAM" id="SSF53822">
    <property type="entry name" value="Periplasmic binding protein-like I"/>
    <property type="match status" value="1"/>
</dbReference>
<dbReference type="PANTHER" id="PTHR47235">
    <property type="entry name" value="BLR6548 PROTEIN"/>
    <property type="match status" value="1"/>
</dbReference>
<feature type="signal peptide" evidence="3">
    <location>
        <begin position="1"/>
        <end position="20"/>
    </location>
</feature>
<evidence type="ECO:0000256" key="1">
    <source>
        <dbReference type="ARBA" id="ARBA00010062"/>
    </source>
</evidence>
<keyword evidence="2 3" id="KW-0732">Signal</keyword>
<dbReference type="Pfam" id="PF13458">
    <property type="entry name" value="Peripla_BP_6"/>
    <property type="match status" value="1"/>
</dbReference>
<feature type="domain" description="Leucine-binding protein" evidence="4">
    <location>
        <begin position="45"/>
        <end position="396"/>
    </location>
</feature>
<dbReference type="PROSITE" id="PS51257">
    <property type="entry name" value="PROKAR_LIPOPROTEIN"/>
    <property type="match status" value="1"/>
</dbReference>
<dbReference type="PANTHER" id="PTHR47235:SF1">
    <property type="entry name" value="BLR6548 PROTEIN"/>
    <property type="match status" value="1"/>
</dbReference>
<accession>D3F797</accession>
<reference evidence="6" key="2">
    <citation type="submission" date="2010-01" db="EMBL/GenBank/DDBJ databases">
        <title>The complete genome of Conexibacter woesei DSM 14684.</title>
        <authorList>
            <consortium name="US DOE Joint Genome Institute (JGI-PGF)"/>
            <person name="Lucas S."/>
            <person name="Copeland A."/>
            <person name="Lapidus A."/>
            <person name="Glavina del Rio T."/>
            <person name="Dalin E."/>
            <person name="Tice H."/>
            <person name="Bruce D."/>
            <person name="Goodwin L."/>
            <person name="Pitluck S."/>
            <person name="Kyrpides N."/>
            <person name="Mavromatis K."/>
            <person name="Ivanova N."/>
            <person name="Mikhailova N."/>
            <person name="Chertkov O."/>
            <person name="Brettin T."/>
            <person name="Detter J.C."/>
            <person name="Han C."/>
            <person name="Larimer F."/>
            <person name="Land M."/>
            <person name="Hauser L."/>
            <person name="Markowitz V."/>
            <person name="Cheng J.-F."/>
            <person name="Hugenholtz P."/>
            <person name="Woyke T."/>
            <person name="Wu D."/>
            <person name="Pukall R."/>
            <person name="Steenblock K."/>
            <person name="Schneider S."/>
            <person name="Klenk H.-P."/>
            <person name="Eisen J.A."/>
        </authorList>
    </citation>
    <scope>NUCLEOTIDE SEQUENCE [LARGE SCALE GENOMIC DNA]</scope>
    <source>
        <strain evidence="6">DSM 14684 / CIP 108061 / JCM 11494 / NBRC 100937 / ID131577</strain>
    </source>
</reference>
<comment type="similarity">
    <text evidence="1">Belongs to the leucine-binding protein family.</text>
</comment>
<dbReference type="KEGG" id="cwo:Cwoe_0432"/>
<dbReference type="EMBL" id="CP001854">
    <property type="protein sequence ID" value="ADB48868.1"/>
    <property type="molecule type" value="Genomic_DNA"/>
</dbReference>
<feature type="chain" id="PRO_5039536377" evidence="3">
    <location>
        <begin position="21"/>
        <end position="412"/>
    </location>
</feature>
<dbReference type="OrthoDB" id="26870at2"/>
<dbReference type="Proteomes" id="UP000008229">
    <property type="component" value="Chromosome"/>
</dbReference>
<dbReference type="InterPro" id="IPR028082">
    <property type="entry name" value="Peripla_BP_I"/>
</dbReference>
<gene>
    <name evidence="5" type="ordered locus">Cwoe_0432</name>
</gene>
<dbReference type="RefSeq" id="WP_012931921.1">
    <property type="nucleotide sequence ID" value="NC_013739.1"/>
</dbReference>
<organism evidence="5 6">
    <name type="scientific">Conexibacter woesei (strain DSM 14684 / CCUG 47730 / CIP 108061 / JCM 11494 / NBRC 100937 / ID131577)</name>
    <dbReference type="NCBI Taxonomy" id="469383"/>
    <lineage>
        <taxon>Bacteria</taxon>
        <taxon>Bacillati</taxon>
        <taxon>Actinomycetota</taxon>
        <taxon>Thermoleophilia</taxon>
        <taxon>Solirubrobacterales</taxon>
        <taxon>Conexibacteraceae</taxon>
        <taxon>Conexibacter</taxon>
    </lineage>
</organism>
<evidence type="ECO:0000259" key="4">
    <source>
        <dbReference type="Pfam" id="PF13458"/>
    </source>
</evidence>
<dbReference type="AlphaFoldDB" id="D3F797"/>
<evidence type="ECO:0000313" key="6">
    <source>
        <dbReference type="Proteomes" id="UP000008229"/>
    </source>
</evidence>
<reference evidence="5 6" key="1">
    <citation type="journal article" date="2010" name="Stand. Genomic Sci.">
        <title>Complete genome sequence of Conexibacter woesei type strain (ID131577).</title>
        <authorList>
            <person name="Pukall R."/>
            <person name="Lapidus A."/>
            <person name="Glavina Del Rio T."/>
            <person name="Copeland A."/>
            <person name="Tice H."/>
            <person name="Cheng J.-F."/>
            <person name="Lucas S."/>
            <person name="Chen F."/>
            <person name="Nolan M."/>
            <person name="Bruce D."/>
            <person name="Goodwin L."/>
            <person name="Pitluck S."/>
            <person name="Mavromatis K."/>
            <person name="Ivanova N."/>
            <person name="Ovchinnikova G."/>
            <person name="Pati A."/>
            <person name="Chen A."/>
            <person name="Palaniappan K."/>
            <person name="Land M."/>
            <person name="Hauser L."/>
            <person name="Chang Y.-J."/>
            <person name="Jeffries C.D."/>
            <person name="Chain P."/>
            <person name="Meincke L."/>
            <person name="Sims D."/>
            <person name="Brettin T."/>
            <person name="Detter J.C."/>
            <person name="Rohde M."/>
            <person name="Goeker M."/>
            <person name="Bristow J."/>
            <person name="Eisen J.A."/>
            <person name="Markowitz V."/>
            <person name="Kyrpides N.C."/>
            <person name="Klenk H.-P."/>
            <person name="Hugenholtz P."/>
        </authorList>
    </citation>
    <scope>NUCLEOTIDE SEQUENCE [LARGE SCALE GENOMIC DNA]</scope>
    <source>
        <strain evidence="6">DSM 14684 / CIP 108061 / JCM 11494 / NBRC 100937 / ID131577</strain>
    </source>
</reference>
<proteinExistence type="inferred from homology"/>
<dbReference type="STRING" id="469383.Cwoe_0432"/>
<protein>
    <submittedName>
        <fullName evidence="5">Extracellular ligand-binding receptor</fullName>
    </submittedName>
</protein>
<dbReference type="HOGENOM" id="CLU_027128_7_0_11"/>
<name>D3F797_CONWI</name>
<keyword evidence="5" id="KW-0675">Receptor</keyword>
<dbReference type="Gene3D" id="3.40.50.2300">
    <property type="match status" value="2"/>
</dbReference>
<dbReference type="InterPro" id="IPR028081">
    <property type="entry name" value="Leu-bd"/>
</dbReference>
<evidence type="ECO:0000313" key="5">
    <source>
        <dbReference type="EMBL" id="ADB48868.1"/>
    </source>
</evidence>
<evidence type="ECO:0000256" key="2">
    <source>
        <dbReference type="ARBA" id="ARBA00022729"/>
    </source>
</evidence>
<dbReference type="CDD" id="cd06343">
    <property type="entry name" value="PBP1_ABC_ligand_binding-like"/>
    <property type="match status" value="1"/>
</dbReference>
<dbReference type="eggNOG" id="COG0683">
    <property type="taxonomic scope" value="Bacteria"/>
</dbReference>
<evidence type="ECO:0000256" key="3">
    <source>
        <dbReference type="SAM" id="SignalP"/>
    </source>
</evidence>